<feature type="binding site" evidence="8">
    <location>
        <position position="132"/>
    </location>
    <ligand>
        <name>Zn(2+)</name>
        <dbReference type="ChEBI" id="CHEBI:29105"/>
        <note>catalytic</note>
    </ligand>
</feature>
<evidence type="ECO:0000256" key="7">
    <source>
        <dbReference type="ARBA" id="ARBA00022833"/>
    </source>
</evidence>
<feature type="binding site" evidence="8">
    <location>
        <position position="126"/>
    </location>
    <ligand>
        <name>Zn(2+)</name>
        <dbReference type="ChEBI" id="CHEBI:29105"/>
        <note>catalytic</note>
    </ligand>
</feature>
<gene>
    <name evidence="8" type="primary">ybeY</name>
    <name evidence="9" type="ORF">A10D4_09339</name>
</gene>
<dbReference type="GO" id="GO:0004521">
    <property type="term" value="F:RNA endonuclease activity"/>
    <property type="evidence" value="ECO:0007669"/>
    <property type="project" value="UniProtKB-UniRule"/>
</dbReference>
<evidence type="ECO:0000256" key="3">
    <source>
        <dbReference type="ARBA" id="ARBA00022722"/>
    </source>
</evidence>
<name>K2K888_9GAMM</name>
<feature type="binding site" evidence="8">
    <location>
        <position position="122"/>
    </location>
    <ligand>
        <name>Zn(2+)</name>
        <dbReference type="ChEBI" id="CHEBI:29105"/>
        <note>catalytic</note>
    </ligand>
</feature>
<dbReference type="RefSeq" id="WP_008489150.1">
    <property type="nucleotide sequence ID" value="NZ_AMRG01000011.1"/>
</dbReference>
<keyword evidence="6 8" id="KW-0378">Hydrolase</keyword>
<evidence type="ECO:0000256" key="8">
    <source>
        <dbReference type="HAMAP-Rule" id="MF_00009"/>
    </source>
</evidence>
<dbReference type="NCBIfam" id="TIGR00043">
    <property type="entry name" value="rRNA maturation RNase YbeY"/>
    <property type="match status" value="1"/>
</dbReference>
<dbReference type="InterPro" id="IPR023091">
    <property type="entry name" value="MetalPrtase_cat_dom_sf_prd"/>
</dbReference>
<evidence type="ECO:0000256" key="4">
    <source>
        <dbReference type="ARBA" id="ARBA00022723"/>
    </source>
</evidence>
<dbReference type="PATRIC" id="fig|740709.3.peg.1890"/>
<dbReference type="Proteomes" id="UP000014115">
    <property type="component" value="Unassembled WGS sequence"/>
</dbReference>
<dbReference type="OrthoDB" id="9807740at2"/>
<dbReference type="GO" id="GO:0004222">
    <property type="term" value="F:metalloendopeptidase activity"/>
    <property type="evidence" value="ECO:0007669"/>
    <property type="project" value="InterPro"/>
</dbReference>
<organism evidence="9 10">
    <name type="scientific">Idiomarina xiamenensis 10-D-4</name>
    <dbReference type="NCBI Taxonomy" id="740709"/>
    <lineage>
        <taxon>Bacteria</taxon>
        <taxon>Pseudomonadati</taxon>
        <taxon>Pseudomonadota</taxon>
        <taxon>Gammaproteobacteria</taxon>
        <taxon>Alteromonadales</taxon>
        <taxon>Idiomarinaceae</taxon>
        <taxon>Idiomarina</taxon>
    </lineage>
</organism>
<sequence length="158" mass="17424">MLEPSTAIAVEVDVQRVVSPAQAPDDETITRYVAAALAAAGYQQTQAELTVRMTSAEESQQLNRDYRGKDKPTNVLSFAFENPTPEPLPLLGDLVICCAVVAAEAEQQGKAEAHHWAHMIVHGTLHLLGYDHIETQQAEQMEQLERDILAQFAINDPY</sequence>
<dbReference type="GO" id="GO:0008270">
    <property type="term" value="F:zinc ion binding"/>
    <property type="evidence" value="ECO:0007669"/>
    <property type="project" value="UniProtKB-UniRule"/>
</dbReference>
<dbReference type="PANTHER" id="PTHR46986:SF1">
    <property type="entry name" value="ENDORIBONUCLEASE YBEY, CHLOROPLASTIC"/>
    <property type="match status" value="1"/>
</dbReference>
<keyword evidence="4 8" id="KW-0479">Metal-binding</keyword>
<dbReference type="EC" id="3.1.-.-" evidence="8"/>
<evidence type="ECO:0000313" key="10">
    <source>
        <dbReference type="Proteomes" id="UP000014115"/>
    </source>
</evidence>
<comment type="function">
    <text evidence="8">Single strand-specific metallo-endoribonuclease involved in late-stage 70S ribosome quality control and in maturation of the 3' terminus of the 16S rRNA.</text>
</comment>
<dbReference type="PANTHER" id="PTHR46986">
    <property type="entry name" value="ENDORIBONUCLEASE YBEY, CHLOROPLASTIC"/>
    <property type="match status" value="1"/>
</dbReference>
<evidence type="ECO:0000256" key="6">
    <source>
        <dbReference type="ARBA" id="ARBA00022801"/>
    </source>
</evidence>
<dbReference type="PROSITE" id="PS01306">
    <property type="entry name" value="UPF0054"/>
    <property type="match status" value="1"/>
</dbReference>
<comment type="caution">
    <text evidence="9">The sequence shown here is derived from an EMBL/GenBank/DDBJ whole genome shotgun (WGS) entry which is preliminary data.</text>
</comment>
<dbReference type="STRING" id="740709.A10D4_09339"/>
<keyword evidence="7 8" id="KW-0862">Zinc</keyword>
<proteinExistence type="inferred from homology"/>
<accession>K2K888</accession>
<dbReference type="Pfam" id="PF02130">
    <property type="entry name" value="YbeY"/>
    <property type="match status" value="1"/>
</dbReference>
<comment type="cofactor">
    <cofactor evidence="8">
        <name>Zn(2+)</name>
        <dbReference type="ChEBI" id="CHEBI:29105"/>
    </cofactor>
    <text evidence="8">Binds 1 zinc ion.</text>
</comment>
<dbReference type="GO" id="GO:0006364">
    <property type="term" value="P:rRNA processing"/>
    <property type="evidence" value="ECO:0007669"/>
    <property type="project" value="UniProtKB-UniRule"/>
</dbReference>
<evidence type="ECO:0000256" key="2">
    <source>
        <dbReference type="ARBA" id="ARBA00022517"/>
    </source>
</evidence>
<dbReference type="HAMAP" id="MF_00009">
    <property type="entry name" value="Endoribonucl_YbeY"/>
    <property type="match status" value="1"/>
</dbReference>
<protein>
    <recommendedName>
        <fullName evidence="8">Endoribonuclease YbeY</fullName>
        <ecNumber evidence="8">3.1.-.-</ecNumber>
    </recommendedName>
</protein>
<dbReference type="InterPro" id="IPR020549">
    <property type="entry name" value="YbeY_CS"/>
</dbReference>
<dbReference type="GO" id="GO:0005737">
    <property type="term" value="C:cytoplasm"/>
    <property type="evidence" value="ECO:0007669"/>
    <property type="project" value="UniProtKB-SubCell"/>
</dbReference>
<dbReference type="InterPro" id="IPR002036">
    <property type="entry name" value="YbeY"/>
</dbReference>
<dbReference type="EMBL" id="AMRG01000011">
    <property type="protein sequence ID" value="EKE82797.1"/>
    <property type="molecule type" value="Genomic_DNA"/>
</dbReference>
<keyword evidence="5 8" id="KW-0255">Endonuclease</keyword>
<comment type="subcellular location">
    <subcellularLocation>
        <location evidence="8">Cytoplasm</location>
    </subcellularLocation>
</comment>
<dbReference type="AlphaFoldDB" id="K2K888"/>
<reference evidence="9 10" key="1">
    <citation type="journal article" date="2012" name="J. Bacteriol.">
        <title>Genome Sequence of Idiomarina xiamenensis Type Strain 10-D-4.</title>
        <authorList>
            <person name="Lai Q."/>
            <person name="Wang L."/>
            <person name="Wang W."/>
            <person name="Shao Z."/>
        </authorList>
    </citation>
    <scope>NUCLEOTIDE SEQUENCE [LARGE SCALE GENOMIC DNA]</scope>
    <source>
        <strain evidence="9 10">10-D-4</strain>
    </source>
</reference>
<keyword evidence="8" id="KW-0963">Cytoplasm</keyword>
<dbReference type="eggNOG" id="COG0319">
    <property type="taxonomic scope" value="Bacteria"/>
</dbReference>
<evidence type="ECO:0000256" key="5">
    <source>
        <dbReference type="ARBA" id="ARBA00022759"/>
    </source>
</evidence>
<keyword evidence="2 8" id="KW-0690">Ribosome biogenesis</keyword>
<evidence type="ECO:0000313" key="9">
    <source>
        <dbReference type="EMBL" id="EKE82797.1"/>
    </source>
</evidence>
<dbReference type="SUPFAM" id="SSF55486">
    <property type="entry name" value="Metalloproteases ('zincins'), catalytic domain"/>
    <property type="match status" value="1"/>
</dbReference>
<comment type="similarity">
    <text evidence="1 8">Belongs to the endoribonuclease YbeY family.</text>
</comment>
<keyword evidence="8" id="KW-0698">rRNA processing</keyword>
<dbReference type="Gene3D" id="3.40.390.30">
    <property type="entry name" value="Metalloproteases ('zincins'), catalytic domain"/>
    <property type="match status" value="1"/>
</dbReference>
<keyword evidence="10" id="KW-1185">Reference proteome</keyword>
<evidence type="ECO:0000256" key="1">
    <source>
        <dbReference type="ARBA" id="ARBA00010875"/>
    </source>
</evidence>
<keyword evidence="3 8" id="KW-0540">Nuclease</keyword>